<feature type="domain" description="Cytochrome c" evidence="10">
    <location>
        <begin position="195"/>
        <end position="295"/>
    </location>
</feature>
<dbReference type="InterPro" id="IPR036909">
    <property type="entry name" value="Cyt_c-like_dom_sf"/>
</dbReference>
<keyword evidence="3 8" id="KW-0479">Metal-binding</keyword>
<evidence type="ECO:0000313" key="12">
    <source>
        <dbReference type="Proteomes" id="UP001459204"/>
    </source>
</evidence>
<evidence type="ECO:0000256" key="5">
    <source>
        <dbReference type="ARBA" id="ARBA00022764"/>
    </source>
</evidence>
<organism evidence="11 12">
    <name type="scientific">Pseudoxanthomonas putridarboris</name>
    <dbReference type="NCBI Taxonomy" id="752605"/>
    <lineage>
        <taxon>Bacteria</taxon>
        <taxon>Pseudomonadati</taxon>
        <taxon>Pseudomonadota</taxon>
        <taxon>Gammaproteobacteria</taxon>
        <taxon>Lysobacterales</taxon>
        <taxon>Lysobacteraceae</taxon>
        <taxon>Pseudoxanthomonas</taxon>
    </lineage>
</organism>
<gene>
    <name evidence="11" type="ORF">AAD027_15285</name>
</gene>
<sequence length="308" mass="33262">MRKYTLAAVAILGALWVVAAFPGEPAGDSEPITPVLPFERLSAGKVELGGMLFGDVRLSGDQSRSCASCHDIASNGAGSQRRHLSPRGTPLKLNTPTLFNAAHNFRLNWSGRFRTLEEQADASLRNPDIMNADTAEVVRRLRADRRIAEAARRLYGRDIDRAILLDALAAYERSLVTPGSRFDRWLAGDARALTPQELRGYRTFKTAGCVSCHQGANVGGNIYQRSGIFEPAALHGVDRLRVPSLRNVAATAPYFHDGSATTLAQAIESMGRAQLGVELDPADVADISAFLETLTGFHDGKPVSVPGR</sequence>
<dbReference type="PROSITE" id="PS51007">
    <property type="entry name" value="CYTC"/>
    <property type="match status" value="2"/>
</dbReference>
<evidence type="ECO:0000256" key="7">
    <source>
        <dbReference type="ARBA" id="ARBA00023004"/>
    </source>
</evidence>
<dbReference type="Gene3D" id="1.10.760.10">
    <property type="entry name" value="Cytochrome c-like domain"/>
    <property type="match status" value="2"/>
</dbReference>
<keyword evidence="4 9" id="KW-0732">Signal</keyword>
<dbReference type="InterPro" id="IPR026259">
    <property type="entry name" value="MauG/Cytc_peroxidase"/>
</dbReference>
<dbReference type="GO" id="GO:0004130">
    <property type="term" value="F:cytochrome-c peroxidase activity"/>
    <property type="evidence" value="ECO:0007669"/>
    <property type="project" value="UniProtKB-EC"/>
</dbReference>
<dbReference type="PANTHER" id="PTHR30600:SF7">
    <property type="entry name" value="CYTOCHROME C PEROXIDASE-RELATED"/>
    <property type="match status" value="1"/>
</dbReference>
<keyword evidence="7 8" id="KW-0408">Iron</keyword>
<dbReference type="PIRSF" id="PIRSF000294">
    <property type="entry name" value="Cytochrome-c_peroxidase"/>
    <property type="match status" value="1"/>
</dbReference>
<keyword evidence="5" id="KW-0574">Periplasm</keyword>
<keyword evidence="12" id="KW-1185">Reference proteome</keyword>
<dbReference type="InterPro" id="IPR051395">
    <property type="entry name" value="Cytochrome_c_Peroxidase/MauG"/>
</dbReference>
<accession>A0ABU9J389</accession>
<keyword evidence="6 11" id="KW-0560">Oxidoreductase</keyword>
<dbReference type="EMBL" id="JBBWWT010000008">
    <property type="protein sequence ID" value="MEL1265717.1"/>
    <property type="molecule type" value="Genomic_DNA"/>
</dbReference>
<dbReference type="EC" id="1.11.1.5" evidence="11"/>
<dbReference type="Pfam" id="PF00034">
    <property type="entry name" value="Cytochrom_C"/>
    <property type="match status" value="1"/>
</dbReference>
<evidence type="ECO:0000259" key="10">
    <source>
        <dbReference type="PROSITE" id="PS51007"/>
    </source>
</evidence>
<feature type="chain" id="PRO_5045688182" evidence="9">
    <location>
        <begin position="20"/>
        <end position="308"/>
    </location>
</feature>
<keyword evidence="2 8" id="KW-0349">Heme</keyword>
<evidence type="ECO:0000256" key="2">
    <source>
        <dbReference type="ARBA" id="ARBA00022617"/>
    </source>
</evidence>
<comment type="subcellular location">
    <subcellularLocation>
        <location evidence="1">Periplasm</location>
    </subcellularLocation>
</comment>
<evidence type="ECO:0000256" key="3">
    <source>
        <dbReference type="ARBA" id="ARBA00022723"/>
    </source>
</evidence>
<comment type="caution">
    <text evidence="11">The sequence shown here is derived from an EMBL/GenBank/DDBJ whole genome shotgun (WGS) entry which is preliminary data.</text>
</comment>
<protein>
    <submittedName>
        <fullName evidence="11">Cytochrome c peroxidase</fullName>
        <ecNumber evidence="11">1.11.1.5</ecNumber>
    </submittedName>
</protein>
<feature type="signal peptide" evidence="9">
    <location>
        <begin position="1"/>
        <end position="19"/>
    </location>
</feature>
<dbReference type="SUPFAM" id="SSF46626">
    <property type="entry name" value="Cytochrome c"/>
    <property type="match status" value="2"/>
</dbReference>
<name>A0ABU9J389_9GAMM</name>
<evidence type="ECO:0000256" key="6">
    <source>
        <dbReference type="ARBA" id="ARBA00023002"/>
    </source>
</evidence>
<evidence type="ECO:0000256" key="8">
    <source>
        <dbReference type="PROSITE-ProRule" id="PRU00433"/>
    </source>
</evidence>
<evidence type="ECO:0000256" key="4">
    <source>
        <dbReference type="ARBA" id="ARBA00022729"/>
    </source>
</evidence>
<feature type="domain" description="Cytochrome c" evidence="10">
    <location>
        <begin position="44"/>
        <end position="158"/>
    </location>
</feature>
<proteinExistence type="predicted"/>
<dbReference type="Pfam" id="PF03150">
    <property type="entry name" value="CCP_MauG"/>
    <property type="match status" value="1"/>
</dbReference>
<dbReference type="InterPro" id="IPR004852">
    <property type="entry name" value="Di-haem_cyt_c_peroxidsae"/>
</dbReference>
<keyword evidence="11" id="KW-0575">Peroxidase</keyword>
<dbReference type="RefSeq" id="WP_341726891.1">
    <property type="nucleotide sequence ID" value="NZ_JBBWWT010000008.1"/>
</dbReference>
<reference evidence="11 12" key="1">
    <citation type="submission" date="2024-04" db="EMBL/GenBank/DDBJ databases">
        <title>Draft genome sequence of Pseudoxanthomonas putridarboris WD12.</title>
        <authorList>
            <person name="Oh J."/>
        </authorList>
    </citation>
    <scope>NUCLEOTIDE SEQUENCE [LARGE SCALE GENOMIC DNA]</scope>
    <source>
        <strain evidence="11 12">WD12</strain>
    </source>
</reference>
<evidence type="ECO:0000313" key="11">
    <source>
        <dbReference type="EMBL" id="MEL1265717.1"/>
    </source>
</evidence>
<evidence type="ECO:0000256" key="9">
    <source>
        <dbReference type="SAM" id="SignalP"/>
    </source>
</evidence>
<dbReference type="InterPro" id="IPR009056">
    <property type="entry name" value="Cyt_c-like_dom"/>
</dbReference>
<dbReference type="PANTHER" id="PTHR30600">
    <property type="entry name" value="CYTOCHROME C PEROXIDASE-RELATED"/>
    <property type="match status" value="1"/>
</dbReference>
<dbReference type="Proteomes" id="UP001459204">
    <property type="component" value="Unassembled WGS sequence"/>
</dbReference>
<evidence type="ECO:0000256" key="1">
    <source>
        <dbReference type="ARBA" id="ARBA00004418"/>
    </source>
</evidence>